<dbReference type="Pfam" id="PF18404">
    <property type="entry name" value="Glyco_transf_24"/>
    <property type="match status" value="1"/>
</dbReference>
<dbReference type="Pfam" id="PF18403">
    <property type="entry name" value="Thioredoxin_15"/>
    <property type="match status" value="1"/>
</dbReference>
<protein>
    <submittedName>
        <fullName evidence="21">UDP-glucose:glycoprotein glucosyltransferase</fullName>
    </submittedName>
</protein>
<feature type="domain" description="Acyl-CoA dehydrogenase/oxidase C-terminal" evidence="14">
    <location>
        <begin position="226"/>
        <end position="381"/>
    </location>
</feature>
<dbReference type="GO" id="GO:0003980">
    <property type="term" value="F:UDP-glucose:glycoprotein glucosyltransferase activity"/>
    <property type="evidence" value="ECO:0007669"/>
    <property type="project" value="InterPro"/>
</dbReference>
<dbReference type="PANTHER" id="PTHR11226">
    <property type="entry name" value="UDP-GLUCOSE GLYCOPROTEIN:GLUCOSYLTRANSFERASE"/>
    <property type="match status" value="1"/>
</dbReference>
<name>C6H742_AJECH</name>
<dbReference type="Pfam" id="PF18401">
    <property type="entry name" value="Thioredoxin_13"/>
    <property type="match status" value="1"/>
</dbReference>
<feature type="domain" description="UGGT thioredoxin-like" evidence="18">
    <location>
        <begin position="898"/>
        <end position="1017"/>
    </location>
</feature>
<dbReference type="Pfam" id="PF18402">
    <property type="entry name" value="Thioredoxin_14"/>
    <property type="match status" value="2"/>
</dbReference>
<dbReference type="UniPathway" id="UPA00378"/>
<evidence type="ECO:0000259" key="17">
    <source>
        <dbReference type="Pfam" id="PF18401"/>
    </source>
</evidence>
<feature type="domain" description="UGGT thioredoxin-like" evidence="16">
    <location>
        <begin position="455"/>
        <end position="640"/>
    </location>
</feature>
<dbReference type="Pfam" id="PF02771">
    <property type="entry name" value="Acyl-CoA_dh_N"/>
    <property type="match status" value="1"/>
</dbReference>
<dbReference type="Proteomes" id="UP000002624">
    <property type="component" value="Unassembled WGS sequence"/>
</dbReference>
<feature type="domain" description="UGGT thioredoxin-like" evidence="17">
    <location>
        <begin position="694"/>
        <end position="821"/>
    </location>
</feature>
<dbReference type="InterPro" id="IPR009100">
    <property type="entry name" value="AcylCoA_DH/oxidase_NM_dom_sf"/>
</dbReference>
<dbReference type="InterPro" id="IPR009075">
    <property type="entry name" value="AcylCo_DH/oxidase_C"/>
</dbReference>
<evidence type="ECO:0000256" key="10">
    <source>
        <dbReference type="ARBA" id="ARBA00022824"/>
    </source>
</evidence>
<dbReference type="GO" id="GO:0051082">
    <property type="term" value="F:unfolded protein binding"/>
    <property type="evidence" value="ECO:0007669"/>
    <property type="project" value="TreeGrafter"/>
</dbReference>
<dbReference type="Pfam" id="PF18400">
    <property type="entry name" value="Thioredoxin_12"/>
    <property type="match status" value="1"/>
</dbReference>
<feature type="domain" description="Acyl-CoA dehydrogenase/oxidase N-terminal" evidence="15">
    <location>
        <begin position="30"/>
        <end position="152"/>
    </location>
</feature>
<dbReference type="PANTHER" id="PTHR11226:SF0">
    <property type="entry name" value="UDP-GLUCOSE:GLYCOPROTEIN GLUCOSYLTRANSFERASE"/>
    <property type="match status" value="1"/>
</dbReference>
<keyword evidence="12" id="KW-0325">Glycoprotein</keyword>
<dbReference type="EMBL" id="GG692420">
    <property type="protein sequence ID" value="EER44213.1"/>
    <property type="molecule type" value="Genomic_DNA"/>
</dbReference>
<comment type="pathway">
    <text evidence="4">Protein modification; protein glycosylation.</text>
</comment>
<keyword evidence="10" id="KW-0256">Endoplasmic reticulum</keyword>
<dbReference type="GO" id="GO:0016627">
    <property type="term" value="F:oxidoreductase activity, acting on the CH-CH group of donors"/>
    <property type="evidence" value="ECO:0007669"/>
    <property type="project" value="InterPro"/>
</dbReference>
<dbReference type="SUPFAM" id="SSF47203">
    <property type="entry name" value="Acyl-CoA dehydrogenase C-terminal domain-like"/>
    <property type="match status" value="1"/>
</dbReference>
<evidence type="ECO:0000259" key="18">
    <source>
        <dbReference type="Pfam" id="PF18402"/>
    </source>
</evidence>
<feature type="domain" description="Glucosyltransferase 24 catalytic" evidence="20">
    <location>
        <begin position="1417"/>
        <end position="1683"/>
    </location>
</feature>
<feature type="domain" description="UDP-glucose:glycoprotein glucosyltransferase thioredoxin-like" evidence="19">
    <location>
        <begin position="1030"/>
        <end position="1231"/>
    </location>
</feature>
<comment type="subcellular location">
    <subcellularLocation>
        <location evidence="3">Endoplasmic reticulum lumen</location>
    </subcellularLocation>
</comment>
<dbReference type="InterPro" id="IPR040497">
    <property type="entry name" value="Glyco_transf_24"/>
</dbReference>
<dbReference type="InterPro" id="IPR036250">
    <property type="entry name" value="AcylCo_DH-like_C"/>
</dbReference>
<dbReference type="Pfam" id="PF06427">
    <property type="entry name" value="UDP-g_GGTase"/>
    <property type="match status" value="1"/>
</dbReference>
<evidence type="ECO:0000256" key="2">
    <source>
        <dbReference type="ARBA" id="ARBA00001974"/>
    </source>
</evidence>
<dbReference type="GO" id="GO:0036503">
    <property type="term" value="P:ERAD pathway"/>
    <property type="evidence" value="ECO:0007669"/>
    <property type="project" value="TreeGrafter"/>
</dbReference>
<evidence type="ECO:0000259" key="20">
    <source>
        <dbReference type="Pfam" id="PF18404"/>
    </source>
</evidence>
<comment type="similarity">
    <text evidence="6">Belongs to the acyl-CoA dehydrogenase family.</text>
</comment>
<evidence type="ECO:0000256" key="8">
    <source>
        <dbReference type="ARBA" id="ARBA00022679"/>
    </source>
</evidence>
<evidence type="ECO:0000259" key="14">
    <source>
        <dbReference type="Pfam" id="PF00441"/>
    </source>
</evidence>
<accession>C6H742</accession>
<evidence type="ECO:0000256" key="5">
    <source>
        <dbReference type="ARBA" id="ARBA00006351"/>
    </source>
</evidence>
<dbReference type="InterPro" id="IPR029044">
    <property type="entry name" value="Nucleotide-diphossugar_trans"/>
</dbReference>
<keyword evidence="8 21" id="KW-0808">Transferase</keyword>
<feature type="region of interest" description="Disordered" evidence="13">
    <location>
        <begin position="675"/>
        <end position="694"/>
    </location>
</feature>
<evidence type="ECO:0000256" key="1">
    <source>
        <dbReference type="ARBA" id="ARBA00001913"/>
    </source>
</evidence>
<dbReference type="Pfam" id="PF00441">
    <property type="entry name" value="Acyl-CoA_dh_1"/>
    <property type="match status" value="1"/>
</dbReference>
<feature type="domain" description="UGGT thioredoxin-like" evidence="18">
    <location>
        <begin position="830"/>
        <end position="896"/>
    </location>
</feature>
<keyword evidence="9" id="KW-0732">Signal</keyword>
<evidence type="ECO:0000256" key="4">
    <source>
        <dbReference type="ARBA" id="ARBA00004922"/>
    </source>
</evidence>
<evidence type="ECO:0000256" key="9">
    <source>
        <dbReference type="ARBA" id="ARBA00022729"/>
    </source>
</evidence>
<dbReference type="Gene3D" id="3.90.550.10">
    <property type="entry name" value="Spore Coat Polysaccharide Biosynthesis Protein SpsA, Chain A"/>
    <property type="match status" value="1"/>
</dbReference>
<dbReference type="InterPro" id="IPR040692">
    <property type="entry name" value="UGGT_TRXL_3"/>
</dbReference>
<evidence type="ECO:0000256" key="11">
    <source>
        <dbReference type="ARBA" id="ARBA00022827"/>
    </source>
</evidence>
<evidence type="ECO:0000256" key="6">
    <source>
        <dbReference type="ARBA" id="ARBA00009347"/>
    </source>
</evidence>
<keyword evidence="7" id="KW-0285">Flavoprotein</keyword>
<evidence type="ECO:0000256" key="7">
    <source>
        <dbReference type="ARBA" id="ARBA00022630"/>
    </source>
</evidence>
<evidence type="ECO:0000256" key="13">
    <source>
        <dbReference type="SAM" id="MobiDB-lite"/>
    </source>
</evidence>
<dbReference type="Gene3D" id="2.40.110.10">
    <property type="entry name" value="Butyryl-CoA Dehydrogenase, subunit A, domain 2"/>
    <property type="match status" value="1"/>
</dbReference>
<reference evidence="22" key="1">
    <citation type="submission" date="2009-05" db="EMBL/GenBank/DDBJ databases">
        <title>The genome sequence of Ajellomyces capsulatus strain H143.</title>
        <authorList>
            <person name="Champion M."/>
            <person name="Cuomo C.A."/>
            <person name="Ma L.-J."/>
            <person name="Henn M.R."/>
            <person name="Sil A."/>
            <person name="Goldman B."/>
            <person name="Young S.K."/>
            <person name="Kodira C.D."/>
            <person name="Zeng Q."/>
            <person name="Koehrsen M."/>
            <person name="Alvarado L."/>
            <person name="Berlin A.M."/>
            <person name="Borenstein D."/>
            <person name="Chen Z."/>
            <person name="Engels R."/>
            <person name="Freedman E."/>
            <person name="Gellesch M."/>
            <person name="Goldberg J."/>
            <person name="Griggs A."/>
            <person name="Gujja S."/>
            <person name="Heiman D.I."/>
            <person name="Hepburn T.A."/>
            <person name="Howarth C."/>
            <person name="Jen D."/>
            <person name="Larson L."/>
            <person name="Lewis B."/>
            <person name="Mehta T."/>
            <person name="Park D."/>
            <person name="Pearson M."/>
            <person name="Roberts A."/>
            <person name="Saif S."/>
            <person name="Shea T.D."/>
            <person name="Shenoy N."/>
            <person name="Sisk P."/>
            <person name="Stolte C."/>
            <person name="Sykes S."/>
            <person name="Walk T."/>
            <person name="White J."/>
            <person name="Yandava C."/>
            <person name="Klein B."/>
            <person name="McEwen J.G."/>
            <person name="Puccia R."/>
            <person name="Goldman G.H."/>
            <person name="Felipe M.S."/>
            <person name="Nino-Vega G."/>
            <person name="San-Blas G."/>
            <person name="Taylor J.W."/>
            <person name="Mendoza L."/>
            <person name="Galagan J.E."/>
            <person name="Nusbaum C."/>
            <person name="Birren B.W."/>
        </authorList>
    </citation>
    <scope>NUCLEOTIDE SEQUENCE [LARGE SCALE GENOMIC DNA]</scope>
    <source>
        <strain evidence="22">H143</strain>
    </source>
</reference>
<dbReference type="InterPro" id="IPR040694">
    <property type="entry name" value="UGGT_TRXL_2"/>
</dbReference>
<dbReference type="InterPro" id="IPR009448">
    <property type="entry name" value="UDP-g_GGtrans"/>
</dbReference>
<dbReference type="InterPro" id="IPR040525">
    <property type="entry name" value="UGGT_TRXL_4"/>
</dbReference>
<evidence type="ECO:0000256" key="12">
    <source>
        <dbReference type="ARBA" id="ARBA00023180"/>
    </source>
</evidence>
<evidence type="ECO:0000259" key="16">
    <source>
        <dbReference type="Pfam" id="PF18400"/>
    </source>
</evidence>
<evidence type="ECO:0000313" key="22">
    <source>
        <dbReference type="Proteomes" id="UP000002624"/>
    </source>
</evidence>
<dbReference type="Gene3D" id="1.10.540.10">
    <property type="entry name" value="Acyl-CoA dehydrogenase/oxidase, N-terminal domain"/>
    <property type="match status" value="1"/>
</dbReference>
<dbReference type="InterPro" id="IPR037069">
    <property type="entry name" value="AcylCoA_DH/ox_N_sf"/>
</dbReference>
<dbReference type="SUPFAM" id="SSF53448">
    <property type="entry name" value="Nucleotide-diphospho-sugar transferases"/>
    <property type="match status" value="1"/>
</dbReference>
<organism evidence="21 22">
    <name type="scientific">Ajellomyces capsulatus (strain H143)</name>
    <name type="common">Darling's disease fungus</name>
    <name type="synonym">Histoplasma capsulatum</name>
    <dbReference type="NCBI Taxonomy" id="544712"/>
    <lineage>
        <taxon>Eukaryota</taxon>
        <taxon>Fungi</taxon>
        <taxon>Dikarya</taxon>
        <taxon>Ascomycota</taxon>
        <taxon>Pezizomycotina</taxon>
        <taxon>Eurotiomycetes</taxon>
        <taxon>Eurotiomycetidae</taxon>
        <taxon>Onygenales</taxon>
        <taxon>Ajellomycetaceae</taxon>
        <taxon>Histoplasma</taxon>
    </lineage>
</organism>
<comment type="similarity">
    <text evidence="5">Belongs to the glycosyltransferase 8 family.</text>
</comment>
<dbReference type="HOGENOM" id="CLU_002668_2_0_1"/>
<dbReference type="FunFam" id="3.90.550.10:FF:000065">
    <property type="entry name" value="UDP-glucose:glycoprotein glucosyltransferase, putative"/>
    <property type="match status" value="1"/>
</dbReference>
<dbReference type="OrthoDB" id="27683at2759"/>
<dbReference type="OMA" id="RQTKTRF"/>
<evidence type="ECO:0000256" key="3">
    <source>
        <dbReference type="ARBA" id="ARBA00004319"/>
    </source>
</evidence>
<evidence type="ECO:0000259" key="19">
    <source>
        <dbReference type="Pfam" id="PF18403"/>
    </source>
</evidence>
<dbReference type="GO" id="GO:0005788">
    <property type="term" value="C:endoplasmic reticulum lumen"/>
    <property type="evidence" value="ECO:0007669"/>
    <property type="project" value="UniProtKB-SubCell"/>
</dbReference>
<dbReference type="InterPro" id="IPR046373">
    <property type="entry name" value="Acyl-CoA_Oxase/DH_mid-dom_sf"/>
</dbReference>
<evidence type="ECO:0000313" key="21">
    <source>
        <dbReference type="EMBL" id="EER44213.1"/>
    </source>
</evidence>
<feature type="compositionally biased region" description="Basic and acidic residues" evidence="13">
    <location>
        <begin position="1706"/>
        <end position="1728"/>
    </location>
</feature>
<dbReference type="Gene3D" id="1.20.140.10">
    <property type="entry name" value="Butyryl-CoA Dehydrogenase, subunit A, domain 3"/>
    <property type="match status" value="1"/>
</dbReference>
<sequence length="1728" mass="194033">MDPGKQFGSALPWAEPAWYSGRPSPYYNKSHFKLRDAVRKWTEENIMDKTEEWRALGKVPDDVYQKCARDGLLLPIAFGKSIPEEFAHYPIIGGIKAKEWNGFHDFVLWDELCRSESISSVFVGLTVGAPPIRQFASKWLQKKILPEILSGQKRICLAVTEPSCGSDTAVRTGGPGADGISFLLIPRTEGIRTRKIEIGADGLSATTYIIFEDVKVPVEYLIGSEGQGFRYVMSNFNHERLWIAFQALRNARTCLQDAMAWAMKREAFDMKLIDQPVVRYKFGSMAKEVEALQAWTEQIVYELDHMSYQDGNRQLGGVTALLKVKGGQMNKFVADNCVQIMGGLGLTKTGQGSRIEAISRSTHSLIVPGGSEDVLIDLGVREALKLSAAKKRWFETHQYQISLGKTTINIASSIPSNKDSKVCGEGTKLRPTYYDSFIRQTTLPLNVALQTSFNAAPYLVELLETAADENSTSYFPLLDRISEGTFTEITTEKGLYERFIQLLQEDGHLTNPESISSFKFALSLRSPAPRIEAHYQYYNTSVEPSLMIAQDAVCTVWAHYDGDQYCSPSLEYAQQSVSWDGHDRVLPFDRVFGDPSLPPLILYADVESPLFGGFHHQLMQQARDGQFSYRVRYRPASSATSRPLFVNGYGVELALKRTDYIVIDDRDAEQRVLKDTDTTNPTLAPAEDLENEQPADLKPLSASEVSTLGMNAASFIMSSDDPFATLLRLSQDFPRHSSAIAGASRTSEFTQEFEQNKDNHLQTGRNVIWVNGLQMEAQTVDAFSLLDHLRRERKLINDLRKFGLSARQAVDLLTNPTISKSLGTDDSIRYDYRDDLEGGGVIVWLNDLEKDHRYEGWPRDLHSLFIMTAHGQLPPVRRDIHNVVFPVDLASSEDSLSADKIGSPDQASFTAALGNHELRKDRTPLTFEDVLRSDNYDPIVSNTKSYLKRLAVKGDILPFFVNGATLMREGNFLQNMITALSKDLEHLQRRVYEGAFEEDIWIPSHFLQEALQNRSPLLIPENPSEIQITDLNEIYANHLNVFDTILRIPASVESDDPLLDWNSIILIADLDSGAGAELLSSLLELHKKHPGVEILLLHNGESPSTPEALSTRLYSIRKGRDLDPAVVTAALASRNDDSASDSAAASAYWNTVQFLVKEIGFGTREIGMVVNSRILGPLPSSTILDTEDLENLLMYEHSKRIGVLARVASEMDLDSNILDSLSLSRMQAILSLSVTSGGVSLKLFLNPREEIKELPIKRFYRHVLDVAPSFNEDGSLAKPQAVFHGIPGEALLNLGMDVPPAWLVAPKESIHDLDNLKLSTLRAGTNSERIFHIDSVGGLGSKPTPGDESNDVALLSFQGKTLFPRISRKPGYENEDVLDEVNKPATAAKDFLAKGLNFASEILHRLAGPAQGTHADINIFSVASGHLYERMLNIMMVSVMKHTKHSVKFWFIEQFLSPSFKSFLPHLAAEYGFSYEMVTYKWPHWLRAQTEKQRIIWGYKILFLDVLFPLSLDKVIFVDADQIVRTDMYELVTLDLEGAPYGFTPMCDSRTSMEGFRFWKQGYWKNFLRGLPYHISALYVVDLKRFRAIAAGDRLRGQYHTLSADPQSLSNLDQDLPNNMQRMLPIKSLPQDWLWCETWCSDESLATAKTIDLCNNPLTKEPKLDRARRQVHEWTVYDEEIAAVQRRVLEEEKERMGAVIEGVDEEVPRNEGGDHGDGKNKKHKKDEL</sequence>
<gene>
    <name evidence="21" type="ORF">HCDG_02243</name>
</gene>
<dbReference type="GO" id="GO:0050660">
    <property type="term" value="F:flavin adenine dinucleotide binding"/>
    <property type="evidence" value="ECO:0007669"/>
    <property type="project" value="InterPro"/>
</dbReference>
<dbReference type="GO" id="GO:0018279">
    <property type="term" value="P:protein N-linked glycosylation via asparagine"/>
    <property type="evidence" value="ECO:0007669"/>
    <property type="project" value="TreeGrafter"/>
</dbReference>
<dbReference type="CDD" id="cd06432">
    <property type="entry name" value="GT8_HUGT1_C_like"/>
    <property type="match status" value="1"/>
</dbReference>
<evidence type="ECO:0000259" key="15">
    <source>
        <dbReference type="Pfam" id="PF02771"/>
    </source>
</evidence>
<feature type="region of interest" description="Disordered" evidence="13">
    <location>
        <begin position="1699"/>
        <end position="1728"/>
    </location>
</feature>
<dbReference type="SUPFAM" id="SSF56645">
    <property type="entry name" value="Acyl-CoA dehydrogenase NM domain-like"/>
    <property type="match status" value="1"/>
</dbReference>
<dbReference type="InterPro" id="IPR040693">
    <property type="entry name" value="UGGT_TRXL_1"/>
</dbReference>
<proteinExistence type="inferred from homology"/>
<dbReference type="STRING" id="544712.C6H742"/>
<comment type="cofactor">
    <cofactor evidence="2">
        <name>FAD</name>
        <dbReference type="ChEBI" id="CHEBI:57692"/>
    </cofactor>
</comment>
<dbReference type="InterPro" id="IPR013786">
    <property type="entry name" value="AcylCoA_DH/ox_N"/>
</dbReference>
<keyword evidence="11" id="KW-0274">FAD</keyword>
<dbReference type="VEuPathDB" id="FungiDB:HCDG_02243"/>
<comment type="cofactor">
    <cofactor evidence="1">
        <name>Ca(2+)</name>
        <dbReference type="ChEBI" id="CHEBI:29108"/>
    </cofactor>
</comment>